<evidence type="ECO:0000313" key="2">
    <source>
        <dbReference type="EMBL" id="KAJ7636783.1"/>
    </source>
</evidence>
<accession>A0AAD7C210</accession>
<feature type="non-terminal residue" evidence="2">
    <location>
        <position position="89"/>
    </location>
</feature>
<sequence>MARNNLAPSLISLFFFTTCRMKPPGRLKPQFVSASSAAGSASPGGQGSNSIYAACVVDHKTARTNLSPALCSIPPLSPSFWNTQKPSLV</sequence>
<dbReference type="EMBL" id="JARKIF010000006">
    <property type="protein sequence ID" value="KAJ7636783.1"/>
    <property type="molecule type" value="Genomic_DNA"/>
</dbReference>
<evidence type="ECO:0000313" key="3">
    <source>
        <dbReference type="Proteomes" id="UP001221142"/>
    </source>
</evidence>
<keyword evidence="3" id="KW-1185">Reference proteome</keyword>
<protein>
    <recommendedName>
        <fullName evidence="4">Secreted protein</fullName>
    </recommendedName>
</protein>
<gene>
    <name evidence="2" type="ORF">FB45DRAFT_907333</name>
</gene>
<organism evidence="2 3">
    <name type="scientific">Roridomyces roridus</name>
    <dbReference type="NCBI Taxonomy" id="1738132"/>
    <lineage>
        <taxon>Eukaryota</taxon>
        <taxon>Fungi</taxon>
        <taxon>Dikarya</taxon>
        <taxon>Basidiomycota</taxon>
        <taxon>Agaricomycotina</taxon>
        <taxon>Agaricomycetes</taxon>
        <taxon>Agaricomycetidae</taxon>
        <taxon>Agaricales</taxon>
        <taxon>Marasmiineae</taxon>
        <taxon>Mycenaceae</taxon>
        <taxon>Roridomyces</taxon>
    </lineage>
</organism>
<dbReference type="AlphaFoldDB" id="A0AAD7C210"/>
<feature type="signal peptide" evidence="1">
    <location>
        <begin position="1"/>
        <end position="21"/>
    </location>
</feature>
<evidence type="ECO:0000256" key="1">
    <source>
        <dbReference type="SAM" id="SignalP"/>
    </source>
</evidence>
<proteinExistence type="predicted"/>
<reference evidence="2" key="1">
    <citation type="submission" date="2023-03" db="EMBL/GenBank/DDBJ databases">
        <title>Massive genome expansion in bonnet fungi (Mycena s.s.) driven by repeated elements and novel gene families across ecological guilds.</title>
        <authorList>
            <consortium name="Lawrence Berkeley National Laboratory"/>
            <person name="Harder C.B."/>
            <person name="Miyauchi S."/>
            <person name="Viragh M."/>
            <person name="Kuo A."/>
            <person name="Thoen E."/>
            <person name="Andreopoulos B."/>
            <person name="Lu D."/>
            <person name="Skrede I."/>
            <person name="Drula E."/>
            <person name="Henrissat B."/>
            <person name="Morin E."/>
            <person name="Kohler A."/>
            <person name="Barry K."/>
            <person name="LaButti K."/>
            <person name="Morin E."/>
            <person name="Salamov A."/>
            <person name="Lipzen A."/>
            <person name="Mereny Z."/>
            <person name="Hegedus B."/>
            <person name="Baldrian P."/>
            <person name="Stursova M."/>
            <person name="Weitz H."/>
            <person name="Taylor A."/>
            <person name="Grigoriev I.V."/>
            <person name="Nagy L.G."/>
            <person name="Martin F."/>
            <person name="Kauserud H."/>
        </authorList>
    </citation>
    <scope>NUCLEOTIDE SEQUENCE</scope>
    <source>
        <strain evidence="2">9284</strain>
    </source>
</reference>
<name>A0AAD7C210_9AGAR</name>
<feature type="chain" id="PRO_5041900357" description="Secreted protein" evidence="1">
    <location>
        <begin position="22"/>
        <end position="89"/>
    </location>
</feature>
<dbReference type="Proteomes" id="UP001221142">
    <property type="component" value="Unassembled WGS sequence"/>
</dbReference>
<evidence type="ECO:0008006" key="4">
    <source>
        <dbReference type="Google" id="ProtNLM"/>
    </source>
</evidence>
<keyword evidence="1" id="KW-0732">Signal</keyword>
<comment type="caution">
    <text evidence="2">The sequence shown here is derived from an EMBL/GenBank/DDBJ whole genome shotgun (WGS) entry which is preliminary data.</text>
</comment>